<gene>
    <name evidence="2" type="ORF">POM88_024797</name>
</gene>
<evidence type="ECO:0000313" key="2">
    <source>
        <dbReference type="EMBL" id="KAK1378053.1"/>
    </source>
</evidence>
<dbReference type="Proteomes" id="UP001237642">
    <property type="component" value="Unassembled WGS sequence"/>
</dbReference>
<dbReference type="AlphaFoldDB" id="A0AAD8I3I3"/>
<proteinExistence type="predicted"/>
<dbReference type="EMBL" id="JAUIZM010000006">
    <property type="protein sequence ID" value="KAK1378053.1"/>
    <property type="molecule type" value="Genomic_DNA"/>
</dbReference>
<accession>A0AAD8I3I3</accession>
<feature type="region of interest" description="Disordered" evidence="1">
    <location>
        <begin position="51"/>
        <end position="74"/>
    </location>
</feature>
<reference evidence="2" key="2">
    <citation type="submission" date="2023-05" db="EMBL/GenBank/DDBJ databases">
        <authorList>
            <person name="Schelkunov M.I."/>
        </authorList>
    </citation>
    <scope>NUCLEOTIDE SEQUENCE</scope>
    <source>
        <strain evidence="2">Hsosn_3</strain>
        <tissue evidence="2">Leaf</tissue>
    </source>
</reference>
<reference evidence="2" key="1">
    <citation type="submission" date="2023-02" db="EMBL/GenBank/DDBJ databases">
        <title>Genome of toxic invasive species Heracleum sosnowskyi carries increased number of genes despite the absence of recent whole-genome duplications.</title>
        <authorList>
            <person name="Schelkunov M."/>
            <person name="Shtratnikova V."/>
            <person name="Makarenko M."/>
            <person name="Klepikova A."/>
            <person name="Omelchenko D."/>
            <person name="Novikova G."/>
            <person name="Obukhova E."/>
            <person name="Bogdanov V."/>
            <person name="Penin A."/>
            <person name="Logacheva M."/>
        </authorList>
    </citation>
    <scope>NUCLEOTIDE SEQUENCE</scope>
    <source>
        <strain evidence="2">Hsosn_3</strain>
        <tissue evidence="2">Leaf</tissue>
    </source>
</reference>
<evidence type="ECO:0000313" key="3">
    <source>
        <dbReference type="Proteomes" id="UP001237642"/>
    </source>
</evidence>
<keyword evidence="3" id="KW-1185">Reference proteome</keyword>
<organism evidence="2 3">
    <name type="scientific">Heracleum sosnowskyi</name>
    <dbReference type="NCBI Taxonomy" id="360622"/>
    <lineage>
        <taxon>Eukaryota</taxon>
        <taxon>Viridiplantae</taxon>
        <taxon>Streptophyta</taxon>
        <taxon>Embryophyta</taxon>
        <taxon>Tracheophyta</taxon>
        <taxon>Spermatophyta</taxon>
        <taxon>Magnoliopsida</taxon>
        <taxon>eudicotyledons</taxon>
        <taxon>Gunneridae</taxon>
        <taxon>Pentapetalae</taxon>
        <taxon>asterids</taxon>
        <taxon>campanulids</taxon>
        <taxon>Apiales</taxon>
        <taxon>Apiaceae</taxon>
        <taxon>Apioideae</taxon>
        <taxon>apioid superclade</taxon>
        <taxon>Tordylieae</taxon>
        <taxon>Tordyliinae</taxon>
        <taxon>Heracleum</taxon>
    </lineage>
</organism>
<name>A0AAD8I3I3_9APIA</name>
<sequence>MRTEEERRIRMALLASAGKLQNNIMEPKTQAAAAKICYKCKKAGHLLQLPRASRCASPRPHSGHSSQDKEDENITIVSKIIDEMDSMDAALRRFCLKKRKLSLITNRD</sequence>
<evidence type="ECO:0000256" key="1">
    <source>
        <dbReference type="SAM" id="MobiDB-lite"/>
    </source>
</evidence>
<protein>
    <submittedName>
        <fullName evidence="2">Uncharacterized protein</fullName>
    </submittedName>
</protein>
<comment type="caution">
    <text evidence="2">The sequence shown here is derived from an EMBL/GenBank/DDBJ whole genome shotgun (WGS) entry which is preliminary data.</text>
</comment>